<keyword evidence="2" id="KW-1185">Reference proteome</keyword>
<organism evidence="1 2">
    <name type="scientific">Hygrophoropsis aurantiaca</name>
    <dbReference type="NCBI Taxonomy" id="72124"/>
    <lineage>
        <taxon>Eukaryota</taxon>
        <taxon>Fungi</taxon>
        <taxon>Dikarya</taxon>
        <taxon>Basidiomycota</taxon>
        <taxon>Agaricomycotina</taxon>
        <taxon>Agaricomycetes</taxon>
        <taxon>Agaricomycetidae</taxon>
        <taxon>Boletales</taxon>
        <taxon>Coniophorineae</taxon>
        <taxon>Hygrophoropsidaceae</taxon>
        <taxon>Hygrophoropsis</taxon>
    </lineage>
</organism>
<accession>A0ACB8A0S2</accession>
<sequence>MLPLGSIRRAYTVCRSLSGTTTSYHAAGTQNLFYLIFLITVLNWRPHHLSVNELQTPMKNQNVVVPLIYGCLAEALHFFFVQGSLYTTRMLRTRWRTGQPHLHACSKLELTASQVCSLLSHSRELR</sequence>
<comment type="caution">
    <text evidence="1">The sequence shown here is derived from an EMBL/GenBank/DDBJ whole genome shotgun (WGS) entry which is preliminary data.</text>
</comment>
<name>A0ACB8A0S2_9AGAM</name>
<protein>
    <submittedName>
        <fullName evidence="1">Uncharacterized protein</fullName>
    </submittedName>
</protein>
<dbReference type="Proteomes" id="UP000790377">
    <property type="component" value="Unassembled WGS sequence"/>
</dbReference>
<dbReference type="EMBL" id="MU267957">
    <property type="protein sequence ID" value="KAH7906945.1"/>
    <property type="molecule type" value="Genomic_DNA"/>
</dbReference>
<evidence type="ECO:0000313" key="2">
    <source>
        <dbReference type="Proteomes" id="UP000790377"/>
    </source>
</evidence>
<reference evidence="1" key="1">
    <citation type="journal article" date="2021" name="New Phytol.">
        <title>Evolutionary innovations through gain and loss of genes in the ectomycorrhizal Boletales.</title>
        <authorList>
            <person name="Wu G."/>
            <person name="Miyauchi S."/>
            <person name="Morin E."/>
            <person name="Kuo A."/>
            <person name="Drula E."/>
            <person name="Varga T."/>
            <person name="Kohler A."/>
            <person name="Feng B."/>
            <person name="Cao Y."/>
            <person name="Lipzen A."/>
            <person name="Daum C."/>
            <person name="Hundley H."/>
            <person name="Pangilinan J."/>
            <person name="Johnson J."/>
            <person name="Barry K."/>
            <person name="LaButti K."/>
            <person name="Ng V."/>
            <person name="Ahrendt S."/>
            <person name="Min B."/>
            <person name="Choi I.G."/>
            <person name="Park H."/>
            <person name="Plett J.M."/>
            <person name="Magnuson J."/>
            <person name="Spatafora J.W."/>
            <person name="Nagy L.G."/>
            <person name="Henrissat B."/>
            <person name="Grigoriev I.V."/>
            <person name="Yang Z.L."/>
            <person name="Xu J."/>
            <person name="Martin F.M."/>
        </authorList>
    </citation>
    <scope>NUCLEOTIDE SEQUENCE</scope>
    <source>
        <strain evidence="1">ATCC 28755</strain>
    </source>
</reference>
<gene>
    <name evidence="1" type="ORF">BJ138DRAFT_559038</name>
</gene>
<evidence type="ECO:0000313" key="1">
    <source>
        <dbReference type="EMBL" id="KAH7906945.1"/>
    </source>
</evidence>
<proteinExistence type="predicted"/>